<dbReference type="EMBL" id="RAPN01000001">
    <property type="protein sequence ID" value="RKD92379.1"/>
    <property type="molecule type" value="Genomic_DNA"/>
</dbReference>
<dbReference type="Pfam" id="PF00331">
    <property type="entry name" value="Glyco_hydro_10"/>
    <property type="match status" value="1"/>
</dbReference>
<dbReference type="Gene3D" id="3.20.20.80">
    <property type="entry name" value="Glycosidases"/>
    <property type="match status" value="1"/>
</dbReference>
<sequence length="366" mass="41513">MALAFYAVACAPPPKSEKDLSLKDAFAGKFYIGAALDSAQIVGEDTAAIRVVKEQFNAIVAENCMKSEKIQPQEGVFDFHLPDQFVDFGEQNGLFVTGHTLIWHSQAPAWFFVDSLGNDVSREVMIERMKTHIQTVVGRYKGRIKGWDVVNEAILDDGSYRQSKFFEIIGEDYIRLAFEFAHQADPDAELYYNDYSMANAGKREGVVAMVKKLQEQGVRIDGIGMQAHIGLGHPDIAEFEKSIEAFGALGVHVMITELDLTLLPFPDQNVGAEVSASFEYQQQMDPYKEGLPDEMNTKFENRYLDFFKLFLKHQDVISRVTQWGVNDTQSWRNYWPIDGRTDYPLLFDRENNPKPVVAKIIELTKE</sequence>
<evidence type="ECO:0000256" key="1">
    <source>
        <dbReference type="ARBA" id="ARBA00022801"/>
    </source>
</evidence>
<feature type="domain" description="GH10" evidence="7">
    <location>
        <begin position="16"/>
        <end position="363"/>
    </location>
</feature>
<accession>A0A419WAA7</accession>
<keyword evidence="8" id="KW-0858">Xylan degradation</keyword>
<dbReference type="PANTHER" id="PTHR31490:SF90">
    <property type="entry name" value="ENDO-1,4-BETA-XYLANASE A"/>
    <property type="match status" value="1"/>
</dbReference>
<evidence type="ECO:0000313" key="8">
    <source>
        <dbReference type="EMBL" id="RKD92379.1"/>
    </source>
</evidence>
<dbReference type="InterPro" id="IPR017853">
    <property type="entry name" value="GH"/>
</dbReference>
<gene>
    <name evidence="8" type="ORF">BC643_2750</name>
</gene>
<evidence type="ECO:0000256" key="3">
    <source>
        <dbReference type="ARBA" id="ARBA00023295"/>
    </source>
</evidence>
<keyword evidence="9" id="KW-1185">Reference proteome</keyword>
<evidence type="ECO:0000259" key="7">
    <source>
        <dbReference type="PROSITE" id="PS51760"/>
    </source>
</evidence>
<dbReference type="InterPro" id="IPR031158">
    <property type="entry name" value="GH10_AS"/>
</dbReference>
<dbReference type="InterPro" id="IPR044846">
    <property type="entry name" value="GH10"/>
</dbReference>
<keyword evidence="4 6" id="KW-0624">Polysaccharide degradation</keyword>
<evidence type="ECO:0000313" key="9">
    <source>
        <dbReference type="Proteomes" id="UP000283387"/>
    </source>
</evidence>
<keyword evidence="2 6" id="KW-0119">Carbohydrate metabolism</keyword>
<dbReference type="SUPFAM" id="SSF51445">
    <property type="entry name" value="(Trans)glycosidases"/>
    <property type="match status" value="1"/>
</dbReference>
<name>A0A419WAA7_9BACT</name>
<keyword evidence="1 6" id="KW-0378">Hydrolase</keyword>
<protein>
    <recommendedName>
        <fullName evidence="6">Beta-xylanase</fullName>
        <ecNumber evidence="6">3.2.1.8</ecNumber>
    </recommendedName>
</protein>
<comment type="similarity">
    <text evidence="6">Belongs to the glycosyl hydrolase 10 (cellulase F) family.</text>
</comment>
<proteinExistence type="inferred from homology"/>
<keyword evidence="3 6" id="KW-0326">Glycosidase</keyword>
<feature type="active site" description="Nucleophile" evidence="5">
    <location>
        <position position="257"/>
    </location>
</feature>
<comment type="caution">
    <text evidence="8">The sequence shown here is derived from an EMBL/GenBank/DDBJ whole genome shotgun (WGS) entry which is preliminary data.</text>
</comment>
<evidence type="ECO:0000256" key="4">
    <source>
        <dbReference type="ARBA" id="ARBA00023326"/>
    </source>
</evidence>
<dbReference type="PROSITE" id="PS51760">
    <property type="entry name" value="GH10_2"/>
    <property type="match status" value="1"/>
</dbReference>
<comment type="catalytic activity">
    <reaction evidence="6">
        <text>Endohydrolysis of (1-&gt;4)-beta-D-xylosidic linkages in xylans.</text>
        <dbReference type="EC" id="3.2.1.8"/>
    </reaction>
</comment>
<evidence type="ECO:0000256" key="6">
    <source>
        <dbReference type="RuleBase" id="RU361174"/>
    </source>
</evidence>
<dbReference type="GO" id="GO:0045493">
    <property type="term" value="P:xylan catabolic process"/>
    <property type="evidence" value="ECO:0007669"/>
    <property type="project" value="UniProtKB-KW"/>
</dbReference>
<dbReference type="InterPro" id="IPR001000">
    <property type="entry name" value="GH10_dom"/>
</dbReference>
<dbReference type="AlphaFoldDB" id="A0A419WAA7"/>
<dbReference type="EC" id="3.2.1.8" evidence="6"/>
<reference evidence="8 9" key="1">
    <citation type="submission" date="2018-09" db="EMBL/GenBank/DDBJ databases">
        <title>Genomic Encyclopedia of Archaeal and Bacterial Type Strains, Phase II (KMG-II): from individual species to whole genera.</title>
        <authorList>
            <person name="Goeker M."/>
        </authorList>
    </citation>
    <scope>NUCLEOTIDE SEQUENCE [LARGE SCALE GENOMIC DNA]</scope>
    <source>
        <strain evidence="8 9">DSM 27148</strain>
    </source>
</reference>
<dbReference type="Proteomes" id="UP000283387">
    <property type="component" value="Unassembled WGS sequence"/>
</dbReference>
<dbReference type="PROSITE" id="PS00591">
    <property type="entry name" value="GH10_1"/>
    <property type="match status" value="1"/>
</dbReference>
<dbReference type="GO" id="GO:0031176">
    <property type="term" value="F:endo-1,4-beta-xylanase activity"/>
    <property type="evidence" value="ECO:0007669"/>
    <property type="project" value="UniProtKB-EC"/>
</dbReference>
<evidence type="ECO:0000256" key="5">
    <source>
        <dbReference type="PROSITE-ProRule" id="PRU10061"/>
    </source>
</evidence>
<organism evidence="8 9">
    <name type="scientific">Mangrovibacterium diazotrophicum</name>
    <dbReference type="NCBI Taxonomy" id="1261403"/>
    <lineage>
        <taxon>Bacteria</taxon>
        <taxon>Pseudomonadati</taxon>
        <taxon>Bacteroidota</taxon>
        <taxon>Bacteroidia</taxon>
        <taxon>Marinilabiliales</taxon>
        <taxon>Prolixibacteraceae</taxon>
        <taxon>Mangrovibacterium</taxon>
    </lineage>
</organism>
<dbReference type="PANTHER" id="PTHR31490">
    <property type="entry name" value="GLYCOSYL HYDROLASE"/>
    <property type="match status" value="1"/>
</dbReference>
<evidence type="ECO:0000256" key="2">
    <source>
        <dbReference type="ARBA" id="ARBA00023277"/>
    </source>
</evidence>
<dbReference type="SMART" id="SM00633">
    <property type="entry name" value="Glyco_10"/>
    <property type="match status" value="1"/>
</dbReference>
<dbReference type="PRINTS" id="PR00134">
    <property type="entry name" value="GLHYDRLASE10"/>
</dbReference>